<dbReference type="InterPro" id="IPR001584">
    <property type="entry name" value="Integrase_cat-core"/>
</dbReference>
<dbReference type="GO" id="GO:0006310">
    <property type="term" value="P:DNA recombination"/>
    <property type="evidence" value="ECO:0007669"/>
    <property type="project" value="UniProtKB-KW"/>
</dbReference>
<dbReference type="OrthoDB" id="2506384at2759"/>
<keyword evidence="9" id="KW-0229">DNA integration</keyword>
<dbReference type="Gene3D" id="3.30.420.10">
    <property type="entry name" value="Ribonuclease H-like superfamily/Ribonuclease H"/>
    <property type="match status" value="1"/>
</dbReference>
<dbReference type="Proteomes" id="UP000765509">
    <property type="component" value="Unassembled WGS sequence"/>
</dbReference>
<name>A0A9Q3ILQ0_9BASI</name>
<dbReference type="PROSITE" id="PS50994">
    <property type="entry name" value="INTEGRASE"/>
    <property type="match status" value="1"/>
</dbReference>
<keyword evidence="5" id="KW-0255">Endonuclease</keyword>
<gene>
    <name evidence="16" type="ORF">O181_083279</name>
</gene>
<evidence type="ECO:0000256" key="8">
    <source>
        <dbReference type="ARBA" id="ARBA00022884"/>
    </source>
</evidence>
<keyword evidence="17" id="KW-1185">Reference proteome</keyword>
<comment type="caution">
    <text evidence="16">The sequence shown here is derived from an EMBL/GenBank/DDBJ whole genome shotgun (WGS) entry which is preliminary data.</text>
</comment>
<evidence type="ECO:0000256" key="4">
    <source>
        <dbReference type="ARBA" id="ARBA00022723"/>
    </source>
</evidence>
<keyword evidence="12" id="KW-0233">DNA recombination</keyword>
<dbReference type="GO" id="GO:0003723">
    <property type="term" value="F:RNA binding"/>
    <property type="evidence" value="ECO:0007669"/>
    <property type="project" value="UniProtKB-KW"/>
</dbReference>
<evidence type="ECO:0000256" key="3">
    <source>
        <dbReference type="ARBA" id="ARBA00022722"/>
    </source>
</evidence>
<reference evidence="16" key="1">
    <citation type="submission" date="2021-03" db="EMBL/GenBank/DDBJ databases">
        <title>Draft genome sequence of rust myrtle Austropuccinia psidii MF-1, a brazilian biotype.</title>
        <authorList>
            <person name="Quecine M.C."/>
            <person name="Pachon D.M.R."/>
            <person name="Bonatelli M.L."/>
            <person name="Correr F.H."/>
            <person name="Franceschini L.M."/>
            <person name="Leite T.F."/>
            <person name="Margarido G.R.A."/>
            <person name="Almeida C.A."/>
            <person name="Ferrarezi J.A."/>
            <person name="Labate C.A."/>
        </authorList>
    </citation>
    <scope>NUCLEOTIDE SEQUENCE</scope>
    <source>
        <strain evidence="16">MF-1</strain>
    </source>
</reference>
<keyword evidence="11" id="KW-0239">DNA-directed DNA polymerase</keyword>
<protein>
    <recommendedName>
        <fullName evidence="15">Integrase catalytic domain-containing protein</fullName>
    </recommendedName>
</protein>
<evidence type="ECO:0000256" key="11">
    <source>
        <dbReference type="ARBA" id="ARBA00022932"/>
    </source>
</evidence>
<keyword evidence="8" id="KW-0694">RNA-binding</keyword>
<evidence type="ECO:0000256" key="9">
    <source>
        <dbReference type="ARBA" id="ARBA00022908"/>
    </source>
</evidence>
<feature type="domain" description="Integrase catalytic" evidence="15">
    <location>
        <begin position="47"/>
        <end position="212"/>
    </location>
</feature>
<dbReference type="SUPFAM" id="SSF53098">
    <property type="entry name" value="Ribonuclease H-like"/>
    <property type="match status" value="1"/>
</dbReference>
<evidence type="ECO:0000256" key="14">
    <source>
        <dbReference type="ARBA" id="ARBA00049244"/>
    </source>
</evidence>
<evidence type="ECO:0000256" key="10">
    <source>
        <dbReference type="ARBA" id="ARBA00022918"/>
    </source>
</evidence>
<evidence type="ECO:0000256" key="1">
    <source>
        <dbReference type="ARBA" id="ARBA00022578"/>
    </source>
</evidence>
<dbReference type="GO" id="GO:0015074">
    <property type="term" value="P:DNA integration"/>
    <property type="evidence" value="ECO:0007669"/>
    <property type="project" value="UniProtKB-KW"/>
</dbReference>
<evidence type="ECO:0000313" key="17">
    <source>
        <dbReference type="Proteomes" id="UP000765509"/>
    </source>
</evidence>
<dbReference type="GO" id="GO:0005634">
    <property type="term" value="C:nucleus"/>
    <property type="evidence" value="ECO:0007669"/>
    <property type="project" value="UniProtKB-ARBA"/>
</dbReference>
<evidence type="ECO:0000256" key="13">
    <source>
        <dbReference type="ARBA" id="ARBA00048173"/>
    </source>
</evidence>
<dbReference type="InterPro" id="IPR036397">
    <property type="entry name" value="RNaseH_sf"/>
</dbReference>
<evidence type="ECO:0000256" key="6">
    <source>
        <dbReference type="ARBA" id="ARBA00022801"/>
    </source>
</evidence>
<dbReference type="AlphaFoldDB" id="A0A9Q3ILQ0"/>
<comment type="catalytic activity">
    <reaction evidence="14">
        <text>DNA(n) + a 2'-deoxyribonucleoside 5'-triphosphate = DNA(n+1) + diphosphate</text>
        <dbReference type="Rhea" id="RHEA:22508"/>
        <dbReference type="Rhea" id="RHEA-COMP:17339"/>
        <dbReference type="Rhea" id="RHEA-COMP:17340"/>
        <dbReference type="ChEBI" id="CHEBI:33019"/>
        <dbReference type="ChEBI" id="CHEBI:61560"/>
        <dbReference type="ChEBI" id="CHEBI:173112"/>
        <dbReference type="EC" id="2.7.7.7"/>
    </reaction>
</comment>
<evidence type="ECO:0000256" key="12">
    <source>
        <dbReference type="ARBA" id="ARBA00023172"/>
    </source>
</evidence>
<evidence type="ECO:0000256" key="2">
    <source>
        <dbReference type="ARBA" id="ARBA00022695"/>
    </source>
</evidence>
<keyword evidence="7" id="KW-0460">Magnesium</keyword>
<keyword evidence="3" id="KW-0540">Nuclease</keyword>
<dbReference type="Pfam" id="PF00665">
    <property type="entry name" value="rve"/>
    <property type="match status" value="1"/>
</dbReference>
<dbReference type="PANTHER" id="PTHR42648">
    <property type="entry name" value="TRANSPOSASE, PUTATIVE-RELATED"/>
    <property type="match status" value="1"/>
</dbReference>
<dbReference type="GO" id="GO:0016787">
    <property type="term" value="F:hydrolase activity"/>
    <property type="evidence" value="ECO:0007669"/>
    <property type="project" value="UniProtKB-KW"/>
</dbReference>
<organism evidence="16 17">
    <name type="scientific">Austropuccinia psidii MF-1</name>
    <dbReference type="NCBI Taxonomy" id="1389203"/>
    <lineage>
        <taxon>Eukaryota</taxon>
        <taxon>Fungi</taxon>
        <taxon>Dikarya</taxon>
        <taxon>Basidiomycota</taxon>
        <taxon>Pucciniomycotina</taxon>
        <taxon>Pucciniomycetes</taxon>
        <taxon>Pucciniales</taxon>
        <taxon>Sphaerophragmiaceae</taxon>
        <taxon>Austropuccinia</taxon>
    </lineage>
</organism>
<keyword evidence="6" id="KW-0378">Hydrolase</keyword>
<accession>A0A9Q3ILQ0</accession>
<dbReference type="GO" id="GO:0032196">
    <property type="term" value="P:transposition"/>
    <property type="evidence" value="ECO:0007669"/>
    <property type="project" value="UniProtKB-KW"/>
</dbReference>
<dbReference type="GO" id="GO:0004519">
    <property type="term" value="F:endonuclease activity"/>
    <property type="evidence" value="ECO:0007669"/>
    <property type="project" value="UniProtKB-KW"/>
</dbReference>
<keyword evidence="4" id="KW-0479">Metal-binding</keyword>
<dbReference type="InterPro" id="IPR039537">
    <property type="entry name" value="Retrotran_Ty1/copia-like"/>
</dbReference>
<dbReference type="PANTHER" id="PTHR42648:SF11">
    <property type="entry name" value="TRANSPOSON TY4-P GAG-POL POLYPROTEIN"/>
    <property type="match status" value="1"/>
</dbReference>
<dbReference type="GO" id="GO:0003964">
    <property type="term" value="F:RNA-directed DNA polymerase activity"/>
    <property type="evidence" value="ECO:0007669"/>
    <property type="project" value="UniProtKB-KW"/>
</dbReference>
<keyword evidence="10" id="KW-0695">RNA-directed DNA polymerase</keyword>
<dbReference type="EMBL" id="AVOT02048328">
    <property type="protein sequence ID" value="MBW0543564.1"/>
    <property type="molecule type" value="Genomic_DNA"/>
</dbReference>
<dbReference type="GO" id="GO:0046872">
    <property type="term" value="F:metal ion binding"/>
    <property type="evidence" value="ECO:0007669"/>
    <property type="project" value="UniProtKB-KW"/>
</dbReference>
<evidence type="ECO:0000256" key="7">
    <source>
        <dbReference type="ARBA" id="ARBA00022842"/>
    </source>
</evidence>
<dbReference type="InterPro" id="IPR012337">
    <property type="entry name" value="RNaseH-like_sf"/>
</dbReference>
<sequence>MGHPSDKYLEHLLTQLGISKRFTLLKDREICSKSKIQRTPHKGLLPQTSSPFFKIHSDTLEISPTTKKGYRYILVLIDDYTRFNCIYLMQRKDQLESMIISYFNEIKNKLNITPAFLHSDHGGEFTSARLKDYFLKSGTSIEQGAPQSPQTNGVAERFNKTLLSKIQCLLCQSRIPITYWDEAARHASLLLNHSPHCFLKFATPSNKLKEHNMWLKPGLDYSKPIRFGYKVHVLKLTNVSKVARRTTMLCEMTNEQYSDAMRFLEIDLGKIGISHDLILPSTFKSSSSQMQMETLPNEISSP</sequence>
<comment type="catalytic activity">
    <reaction evidence="13">
        <text>DNA(n) + a 2'-deoxyribonucleoside 5'-triphosphate = DNA(n+1) + diphosphate</text>
        <dbReference type="Rhea" id="RHEA:22508"/>
        <dbReference type="Rhea" id="RHEA-COMP:17339"/>
        <dbReference type="Rhea" id="RHEA-COMP:17340"/>
        <dbReference type="ChEBI" id="CHEBI:33019"/>
        <dbReference type="ChEBI" id="CHEBI:61560"/>
        <dbReference type="ChEBI" id="CHEBI:173112"/>
        <dbReference type="EC" id="2.7.7.49"/>
    </reaction>
</comment>
<keyword evidence="1" id="KW-0815">Transposition</keyword>
<evidence type="ECO:0000256" key="5">
    <source>
        <dbReference type="ARBA" id="ARBA00022759"/>
    </source>
</evidence>
<proteinExistence type="predicted"/>
<keyword evidence="2" id="KW-0548">Nucleotidyltransferase</keyword>
<dbReference type="GO" id="GO:0003887">
    <property type="term" value="F:DNA-directed DNA polymerase activity"/>
    <property type="evidence" value="ECO:0007669"/>
    <property type="project" value="UniProtKB-KW"/>
</dbReference>
<evidence type="ECO:0000259" key="15">
    <source>
        <dbReference type="PROSITE" id="PS50994"/>
    </source>
</evidence>
<evidence type="ECO:0000313" key="16">
    <source>
        <dbReference type="EMBL" id="MBW0543564.1"/>
    </source>
</evidence>
<keyword evidence="11" id="KW-0808">Transferase</keyword>